<evidence type="ECO:0000313" key="3">
    <source>
        <dbReference type="EMBL" id="KAF6164336.1"/>
    </source>
</evidence>
<organism evidence="3 4">
    <name type="scientific">Kingdonia uniflora</name>
    <dbReference type="NCBI Taxonomy" id="39325"/>
    <lineage>
        <taxon>Eukaryota</taxon>
        <taxon>Viridiplantae</taxon>
        <taxon>Streptophyta</taxon>
        <taxon>Embryophyta</taxon>
        <taxon>Tracheophyta</taxon>
        <taxon>Spermatophyta</taxon>
        <taxon>Magnoliopsida</taxon>
        <taxon>Ranunculales</taxon>
        <taxon>Circaeasteraceae</taxon>
        <taxon>Kingdonia</taxon>
    </lineage>
</organism>
<gene>
    <name evidence="3" type="ORF">GIB67_029219</name>
</gene>
<dbReference type="PANTHER" id="PTHR22870:SF466">
    <property type="entry name" value="ANKYRIN REPEAT-CONTAINING PROTEIN"/>
    <property type="match status" value="1"/>
</dbReference>
<dbReference type="AlphaFoldDB" id="A0A7J7NB06"/>
<dbReference type="OrthoDB" id="70707at2759"/>
<dbReference type="InterPro" id="IPR000408">
    <property type="entry name" value="Reg_chr_condens"/>
</dbReference>
<evidence type="ECO:0000256" key="2">
    <source>
        <dbReference type="PROSITE-ProRule" id="PRU00235"/>
    </source>
</evidence>
<dbReference type="Pfam" id="PF00415">
    <property type="entry name" value="RCC1"/>
    <property type="match status" value="1"/>
</dbReference>
<reference evidence="3 4" key="1">
    <citation type="journal article" date="2020" name="IScience">
        <title>Genome Sequencing of the Endangered Kingdonia uniflora (Circaeasteraceae, Ranunculales) Reveals Potential Mechanisms of Evolutionary Specialization.</title>
        <authorList>
            <person name="Sun Y."/>
            <person name="Deng T."/>
            <person name="Zhang A."/>
            <person name="Moore M.J."/>
            <person name="Landis J.B."/>
            <person name="Lin N."/>
            <person name="Zhang H."/>
            <person name="Zhang X."/>
            <person name="Huang J."/>
            <person name="Zhang X."/>
            <person name="Sun H."/>
            <person name="Wang H."/>
        </authorList>
    </citation>
    <scope>NUCLEOTIDE SEQUENCE [LARGE SCALE GENOMIC DNA]</scope>
    <source>
        <strain evidence="3">TB1705</strain>
        <tissue evidence="3">Leaf</tissue>
    </source>
</reference>
<dbReference type="PANTHER" id="PTHR22870">
    <property type="entry name" value="REGULATOR OF CHROMOSOME CONDENSATION"/>
    <property type="match status" value="1"/>
</dbReference>
<feature type="repeat" description="RCC1" evidence="2">
    <location>
        <begin position="79"/>
        <end position="122"/>
    </location>
</feature>
<name>A0A7J7NB06_9MAGN</name>
<keyword evidence="4" id="KW-1185">Reference proteome</keyword>
<dbReference type="Proteomes" id="UP000541444">
    <property type="component" value="Unassembled WGS sequence"/>
</dbReference>
<sequence length="206" mass="22501">HSTDKIYGFGSGKRGQLGFTMDKFTRSYNLPQVVAGVEDIDIVTITTNGDHSAALTSKLIGPCVVLISVGLCTFVLVDGHLFTWGRGFLGNSDAYLPQFLSSPLKFMQIALGWNHILLLTDDGDVFMLGGNHHGMLSDPHKTSMEQKPPTHSNPCQSSDGKCYLPRLVCFSPHTYPGPSNNCYVILECHSESFAGVLIIHSIRMIT</sequence>
<feature type="non-terminal residue" evidence="3">
    <location>
        <position position="1"/>
    </location>
</feature>
<dbReference type="Gene3D" id="2.130.10.30">
    <property type="entry name" value="Regulator of chromosome condensation 1/beta-lactamase-inhibitor protein II"/>
    <property type="match status" value="1"/>
</dbReference>
<protein>
    <submittedName>
        <fullName evidence="3">Uncharacterized protein</fullName>
    </submittedName>
</protein>
<evidence type="ECO:0000313" key="4">
    <source>
        <dbReference type="Proteomes" id="UP000541444"/>
    </source>
</evidence>
<accession>A0A7J7NB06</accession>
<proteinExistence type="predicted"/>
<feature type="repeat" description="RCC1" evidence="2">
    <location>
        <begin position="4"/>
        <end position="58"/>
    </location>
</feature>
<evidence type="ECO:0000256" key="1">
    <source>
        <dbReference type="ARBA" id="ARBA00022737"/>
    </source>
</evidence>
<dbReference type="EMBL" id="JACGCM010000933">
    <property type="protein sequence ID" value="KAF6164336.1"/>
    <property type="molecule type" value="Genomic_DNA"/>
</dbReference>
<dbReference type="PROSITE" id="PS50012">
    <property type="entry name" value="RCC1_3"/>
    <property type="match status" value="2"/>
</dbReference>
<dbReference type="Pfam" id="PF13540">
    <property type="entry name" value="RCC1_2"/>
    <property type="match status" value="1"/>
</dbReference>
<dbReference type="InterPro" id="IPR009091">
    <property type="entry name" value="RCC1/BLIP-II"/>
</dbReference>
<comment type="caution">
    <text evidence="3">The sequence shown here is derived from an EMBL/GenBank/DDBJ whole genome shotgun (WGS) entry which is preliminary data.</text>
</comment>
<dbReference type="SUPFAM" id="SSF50985">
    <property type="entry name" value="RCC1/BLIP-II"/>
    <property type="match status" value="1"/>
</dbReference>
<dbReference type="InterPro" id="IPR051210">
    <property type="entry name" value="Ub_ligase/GEF_domain"/>
</dbReference>
<keyword evidence="1" id="KW-0677">Repeat</keyword>